<dbReference type="NCBIfam" id="NF011470">
    <property type="entry name" value="PRK14887.1"/>
    <property type="match status" value="1"/>
</dbReference>
<comment type="caution">
    <text evidence="1">The sequence shown here is derived from an EMBL/GenBank/DDBJ whole genome shotgun (WGS) entry which is preliminary data.</text>
</comment>
<evidence type="ECO:0000313" key="1">
    <source>
        <dbReference type="EMBL" id="MCQ6962838.1"/>
    </source>
</evidence>
<keyword evidence="2" id="KW-1185">Reference proteome</keyword>
<dbReference type="RefSeq" id="WP_256622692.1">
    <property type="nucleotide sequence ID" value="NZ_JTEO01000004.1"/>
</dbReference>
<organism evidence="1 2">
    <name type="scientific">Methanolobus chelungpuianus</name>
    <dbReference type="NCBI Taxonomy" id="502115"/>
    <lineage>
        <taxon>Archaea</taxon>
        <taxon>Methanobacteriati</taxon>
        <taxon>Methanobacteriota</taxon>
        <taxon>Stenosarchaea group</taxon>
        <taxon>Methanomicrobia</taxon>
        <taxon>Methanosarcinales</taxon>
        <taxon>Methanosarcinaceae</taxon>
        <taxon>Methanolobus</taxon>
    </lineage>
</organism>
<dbReference type="AlphaFoldDB" id="A0AAE3HB24"/>
<dbReference type="Proteomes" id="UP001206983">
    <property type="component" value="Unassembled WGS sequence"/>
</dbReference>
<evidence type="ECO:0000313" key="2">
    <source>
        <dbReference type="Proteomes" id="UP001206983"/>
    </source>
</evidence>
<dbReference type="EMBL" id="JTEO01000004">
    <property type="protein sequence ID" value="MCQ6962838.1"/>
    <property type="molecule type" value="Genomic_DNA"/>
</dbReference>
<proteinExistence type="predicted"/>
<reference evidence="1 2" key="1">
    <citation type="journal article" date="2011" name="Appl. Environ. Microbiol.">
        <title>Methanogenic archaea isolated from Taiwan's Chelungpu fault.</title>
        <authorList>
            <person name="Wu S.Y."/>
            <person name="Lai M.C."/>
        </authorList>
    </citation>
    <scope>NUCLEOTIDE SEQUENCE [LARGE SCALE GENOMIC DNA]</scope>
    <source>
        <strain evidence="1 2">St545Mb</strain>
    </source>
</reference>
<name>A0AAE3HB24_9EURY</name>
<protein>
    <submittedName>
        <fullName evidence="1">Uncharacterized protein</fullName>
    </submittedName>
</protein>
<sequence length="87" mass="9873">MKIRTTIEFIDEDASRITEKIARSLAPDNLTSMHTEVCRGSAKIHISTEKITSLIATLDDLLMNAKVAEEVLQEAKRCEKGKRDQWE</sequence>
<gene>
    <name evidence="1" type="ORF">PV02_07045</name>
</gene>
<accession>A0AAE3HB24</accession>